<dbReference type="AlphaFoldDB" id="A0A6J6GM46"/>
<dbReference type="InterPro" id="IPR036590">
    <property type="entry name" value="SRAP-like"/>
</dbReference>
<evidence type="ECO:0000256" key="3">
    <source>
        <dbReference type="ARBA" id="ARBA00022763"/>
    </source>
</evidence>
<dbReference type="Pfam" id="PF02586">
    <property type="entry name" value="SRAP"/>
    <property type="match status" value="1"/>
</dbReference>
<evidence type="ECO:0000256" key="5">
    <source>
        <dbReference type="ARBA" id="ARBA00023124"/>
    </source>
</evidence>
<protein>
    <submittedName>
        <fullName evidence="8">Unannotated protein</fullName>
    </submittedName>
</protein>
<dbReference type="GO" id="GO:0003697">
    <property type="term" value="F:single-stranded DNA binding"/>
    <property type="evidence" value="ECO:0007669"/>
    <property type="project" value="InterPro"/>
</dbReference>
<evidence type="ECO:0000256" key="4">
    <source>
        <dbReference type="ARBA" id="ARBA00022801"/>
    </source>
</evidence>
<dbReference type="GO" id="GO:0106300">
    <property type="term" value="P:protein-DNA covalent cross-linking repair"/>
    <property type="evidence" value="ECO:0007669"/>
    <property type="project" value="InterPro"/>
</dbReference>
<dbReference type="GO" id="GO:0008233">
    <property type="term" value="F:peptidase activity"/>
    <property type="evidence" value="ECO:0007669"/>
    <property type="project" value="UniProtKB-KW"/>
</dbReference>
<keyword evidence="6" id="KW-0238">DNA-binding</keyword>
<evidence type="ECO:0000256" key="6">
    <source>
        <dbReference type="ARBA" id="ARBA00023125"/>
    </source>
</evidence>
<reference evidence="8" key="1">
    <citation type="submission" date="2020-05" db="EMBL/GenBank/DDBJ databases">
        <authorList>
            <person name="Chiriac C."/>
            <person name="Salcher M."/>
            <person name="Ghai R."/>
            <person name="Kavagutti S V."/>
        </authorList>
    </citation>
    <scope>NUCLEOTIDE SEQUENCE</scope>
</reference>
<dbReference type="Gene3D" id="3.90.1680.10">
    <property type="entry name" value="SOS response associated peptidase-like"/>
    <property type="match status" value="1"/>
</dbReference>
<keyword evidence="2" id="KW-0645">Protease</keyword>
<evidence type="ECO:0000256" key="2">
    <source>
        <dbReference type="ARBA" id="ARBA00022670"/>
    </source>
</evidence>
<keyword evidence="7" id="KW-0456">Lyase</keyword>
<dbReference type="PANTHER" id="PTHR13604:SF0">
    <property type="entry name" value="ABASIC SITE PROCESSING PROTEIN HMCES"/>
    <property type="match status" value="1"/>
</dbReference>
<dbReference type="GO" id="GO:0006508">
    <property type="term" value="P:proteolysis"/>
    <property type="evidence" value="ECO:0007669"/>
    <property type="project" value="UniProtKB-KW"/>
</dbReference>
<dbReference type="PANTHER" id="PTHR13604">
    <property type="entry name" value="DC12-RELATED"/>
    <property type="match status" value="1"/>
</dbReference>
<gene>
    <name evidence="8" type="ORF">UFOPK1843_00065</name>
</gene>
<dbReference type="GO" id="GO:0016829">
    <property type="term" value="F:lyase activity"/>
    <property type="evidence" value="ECO:0007669"/>
    <property type="project" value="UniProtKB-KW"/>
</dbReference>
<proteinExistence type="inferred from homology"/>
<comment type="similarity">
    <text evidence="1">Belongs to the SOS response-associated peptidase family.</text>
</comment>
<keyword evidence="5" id="KW-0190">Covalent protein-DNA linkage</keyword>
<keyword evidence="3" id="KW-0227">DNA damage</keyword>
<keyword evidence="4" id="KW-0378">Hydrolase</keyword>
<sequence length="238" mass="26338">MCGRFVVAKTVGEILTIFEADEIVGEVPGISYNIAPTQPIAIVVDRSFEKEADGSPIGELHREIHSARWGLVPRWAKAIEGAPLINGRIESILEKPSFKDSVIRRRCVIPASGYYEWQVLPDGTKQPFYIHAGDEGMFALAGLYEWWKNPVDGQWLLSATTLTKDTAPELAHIHDRNPVLLTPDTFEAWIDPHIEGDLDLLKAAAAGSDEVMQEVLFQAVGQDVGKVRVNNEDLIKAI</sequence>
<name>A0A6J6GM46_9ZZZZ</name>
<evidence type="ECO:0000256" key="1">
    <source>
        <dbReference type="ARBA" id="ARBA00008136"/>
    </source>
</evidence>
<dbReference type="InterPro" id="IPR003738">
    <property type="entry name" value="SRAP"/>
</dbReference>
<dbReference type="SUPFAM" id="SSF143081">
    <property type="entry name" value="BB1717-like"/>
    <property type="match status" value="1"/>
</dbReference>
<accession>A0A6J6GM46</accession>
<evidence type="ECO:0000256" key="7">
    <source>
        <dbReference type="ARBA" id="ARBA00023239"/>
    </source>
</evidence>
<organism evidence="8">
    <name type="scientific">freshwater metagenome</name>
    <dbReference type="NCBI Taxonomy" id="449393"/>
    <lineage>
        <taxon>unclassified sequences</taxon>
        <taxon>metagenomes</taxon>
        <taxon>ecological metagenomes</taxon>
    </lineage>
</organism>
<evidence type="ECO:0000313" key="8">
    <source>
        <dbReference type="EMBL" id="CAB4599945.1"/>
    </source>
</evidence>
<dbReference type="EMBL" id="CAEZUR010000003">
    <property type="protein sequence ID" value="CAB4599945.1"/>
    <property type="molecule type" value="Genomic_DNA"/>
</dbReference>